<dbReference type="Proteomes" id="UP001501470">
    <property type="component" value="Unassembled WGS sequence"/>
</dbReference>
<evidence type="ECO:0000313" key="2">
    <source>
        <dbReference type="EMBL" id="GAA1505034.1"/>
    </source>
</evidence>
<evidence type="ECO:0000313" key="3">
    <source>
        <dbReference type="Proteomes" id="UP001501470"/>
    </source>
</evidence>
<accession>A0ABN1ZUP3</accession>
<sequence length="83" mass="8216">MTDLEGTQASSVDDAARSGFSLSALLGVGAVSALGLTWFLVSWLVLGSPLTDAIGETVGSLAAILLIVSIIGAARASDPTGRG</sequence>
<keyword evidence="1" id="KW-0472">Membrane</keyword>
<dbReference type="EMBL" id="BAAAQD010000002">
    <property type="protein sequence ID" value="GAA1505034.1"/>
    <property type="molecule type" value="Genomic_DNA"/>
</dbReference>
<reference evidence="2 3" key="1">
    <citation type="journal article" date="2019" name="Int. J. Syst. Evol. Microbiol.">
        <title>The Global Catalogue of Microorganisms (GCM) 10K type strain sequencing project: providing services to taxonomists for standard genome sequencing and annotation.</title>
        <authorList>
            <consortium name="The Broad Institute Genomics Platform"/>
            <consortium name="The Broad Institute Genome Sequencing Center for Infectious Disease"/>
            <person name="Wu L."/>
            <person name="Ma J."/>
        </authorList>
    </citation>
    <scope>NUCLEOTIDE SEQUENCE [LARGE SCALE GENOMIC DNA]</scope>
    <source>
        <strain evidence="2 3">JCM 15933</strain>
    </source>
</reference>
<evidence type="ECO:0000256" key="1">
    <source>
        <dbReference type="SAM" id="Phobius"/>
    </source>
</evidence>
<feature type="transmembrane region" description="Helical" evidence="1">
    <location>
        <begin position="58"/>
        <end position="77"/>
    </location>
</feature>
<keyword evidence="1" id="KW-0812">Transmembrane</keyword>
<gene>
    <name evidence="2" type="ORF">GCM10009827_018010</name>
</gene>
<feature type="transmembrane region" description="Helical" evidence="1">
    <location>
        <begin position="20"/>
        <end position="46"/>
    </location>
</feature>
<comment type="caution">
    <text evidence="2">The sequence shown here is derived from an EMBL/GenBank/DDBJ whole genome shotgun (WGS) entry which is preliminary data.</text>
</comment>
<dbReference type="RefSeq" id="WP_344501318.1">
    <property type="nucleotide sequence ID" value="NZ_BAAAQD010000002.1"/>
</dbReference>
<proteinExistence type="predicted"/>
<keyword evidence="3" id="KW-1185">Reference proteome</keyword>
<organism evidence="2 3">
    <name type="scientific">Dactylosporangium maewongense</name>
    <dbReference type="NCBI Taxonomy" id="634393"/>
    <lineage>
        <taxon>Bacteria</taxon>
        <taxon>Bacillati</taxon>
        <taxon>Actinomycetota</taxon>
        <taxon>Actinomycetes</taxon>
        <taxon>Micromonosporales</taxon>
        <taxon>Micromonosporaceae</taxon>
        <taxon>Dactylosporangium</taxon>
    </lineage>
</organism>
<keyword evidence="1" id="KW-1133">Transmembrane helix</keyword>
<protein>
    <submittedName>
        <fullName evidence="2">Uncharacterized protein</fullName>
    </submittedName>
</protein>
<name>A0ABN1ZUP3_9ACTN</name>